<dbReference type="GO" id="GO:0006264">
    <property type="term" value="P:mitochondrial DNA replication"/>
    <property type="evidence" value="ECO:0007669"/>
    <property type="project" value="TreeGrafter"/>
</dbReference>
<dbReference type="EMBL" id="KL367510">
    <property type="protein sequence ID" value="KFD67872.1"/>
    <property type="molecule type" value="Genomic_DNA"/>
</dbReference>
<keyword evidence="1" id="KW-1133">Transmembrane helix</keyword>
<dbReference type="AlphaFoldDB" id="A0A085NEH6"/>
<name>A0A085NEH6_9BILA</name>
<dbReference type="PANTHER" id="PTHR31340">
    <property type="entry name" value="MITOCHONDRIAL GENOME MAINTENANCE EXONUCLEASE 1"/>
    <property type="match status" value="1"/>
</dbReference>
<dbReference type="Proteomes" id="UP000030758">
    <property type="component" value="Unassembled WGS sequence"/>
</dbReference>
<organism evidence="2">
    <name type="scientific">Trichuris suis</name>
    <name type="common">pig whipworm</name>
    <dbReference type="NCBI Taxonomy" id="68888"/>
    <lineage>
        <taxon>Eukaryota</taxon>
        <taxon>Metazoa</taxon>
        <taxon>Ecdysozoa</taxon>
        <taxon>Nematoda</taxon>
        <taxon>Enoplea</taxon>
        <taxon>Dorylaimia</taxon>
        <taxon>Trichinellida</taxon>
        <taxon>Trichuridae</taxon>
        <taxon>Trichuris</taxon>
    </lineage>
</organism>
<accession>A0A085NEH6</accession>
<sequence>MYRCGNCFCILVKRQCKSSLLVRWSFRYKTSESEERKNVQKESQNTKCASGLSVSGKNEIGSTAFRYPNDLASIETVPFTLNCAAKHSERKDQGDFRLRYLCCICTVLYVAALLYCFASEADVKFRFPSVTKILDSTRTAQSREALASWRNNMIDKHGKESFDKLVSDRLKLGHALHEALTMQYLTLKTPADEVQLSKSAEPYWNSLKPLLPSIEELISREAWVNHSRLCYKGRIDALLKYKNRVVLLELKTSDRLKVNLDSMYDSPLQLVAYAGALNSMPDYPKARITNAIIIVCYKDSEATVFELDVRNGLVIAFDVGNTDRKVSTGSSLLLGYSFRCKSTGLDATKDVQKEPENIKCGSDLSVEGKMEWVALLFSIPTTSLPSKLFLPLGTARLSSQSVKIMVQSRSFSLSFCNFHRSLGKATFTSKSYFVREKQITMAKNGAKTTELANLARRQLF</sequence>
<gene>
    <name evidence="2" type="ORF">M514_00272</name>
</gene>
<keyword evidence="1" id="KW-0472">Membrane</keyword>
<protein>
    <recommendedName>
        <fullName evidence="3">PD-(D/E)XK endonuclease-like domain-containing protein</fullName>
    </recommendedName>
</protein>
<dbReference type="InterPro" id="IPR011604">
    <property type="entry name" value="PDDEXK-like_dom_sf"/>
</dbReference>
<feature type="transmembrane region" description="Helical" evidence="1">
    <location>
        <begin position="98"/>
        <end position="118"/>
    </location>
</feature>
<dbReference type="PANTHER" id="PTHR31340:SF3">
    <property type="entry name" value="MITOCHONDRIAL GENOME MAINTENANCE EXONUCLEASE 1"/>
    <property type="match status" value="1"/>
</dbReference>
<evidence type="ECO:0000313" key="2">
    <source>
        <dbReference type="EMBL" id="KFD67872.1"/>
    </source>
</evidence>
<reference evidence="2" key="1">
    <citation type="journal article" date="2014" name="Nat. Genet.">
        <title>Genome and transcriptome of the porcine whipworm Trichuris suis.</title>
        <authorList>
            <person name="Jex A.R."/>
            <person name="Nejsum P."/>
            <person name="Schwarz E.M."/>
            <person name="Hu L."/>
            <person name="Young N.D."/>
            <person name="Hall R.S."/>
            <person name="Korhonen P.K."/>
            <person name="Liao S."/>
            <person name="Thamsborg S."/>
            <person name="Xia J."/>
            <person name="Xu P."/>
            <person name="Wang S."/>
            <person name="Scheerlinck J.P."/>
            <person name="Hofmann A."/>
            <person name="Sternberg P.W."/>
            <person name="Wang J."/>
            <person name="Gasser R.B."/>
        </authorList>
    </citation>
    <scope>NUCLEOTIDE SEQUENCE [LARGE SCALE GENOMIC DNA]</scope>
    <source>
        <strain evidence="2">DCEP-RM93F</strain>
    </source>
</reference>
<proteinExistence type="predicted"/>
<dbReference type="GO" id="GO:0005739">
    <property type="term" value="C:mitochondrion"/>
    <property type="evidence" value="ECO:0007669"/>
    <property type="project" value="TreeGrafter"/>
</dbReference>
<keyword evidence="1" id="KW-0812">Transmembrane</keyword>
<evidence type="ECO:0000256" key="1">
    <source>
        <dbReference type="SAM" id="Phobius"/>
    </source>
</evidence>
<evidence type="ECO:0008006" key="3">
    <source>
        <dbReference type="Google" id="ProtNLM"/>
    </source>
</evidence>
<dbReference type="GO" id="GO:0008297">
    <property type="term" value="F:single-stranded DNA exodeoxyribonuclease activity"/>
    <property type="evidence" value="ECO:0007669"/>
    <property type="project" value="TreeGrafter"/>
</dbReference>
<dbReference type="Gene3D" id="3.90.320.10">
    <property type="match status" value="1"/>
</dbReference>